<proteinExistence type="predicted"/>
<feature type="domain" description="Alkyl hydroperoxide reductase subunit C/ Thiol specific antioxidant" evidence="4">
    <location>
        <begin position="37"/>
        <end position="141"/>
    </location>
</feature>
<evidence type="ECO:0000313" key="6">
    <source>
        <dbReference type="Proteomes" id="UP000305457"/>
    </source>
</evidence>
<evidence type="ECO:0000313" key="5">
    <source>
        <dbReference type="EMBL" id="QCZ36693.1"/>
    </source>
</evidence>
<dbReference type="PANTHER" id="PTHR43110">
    <property type="entry name" value="THIOL PEROXIDASE"/>
    <property type="match status" value="1"/>
</dbReference>
<dbReference type="KEGG" id="mnh:FG904_01535"/>
<dbReference type="OrthoDB" id="9781543at2"/>
<dbReference type="GO" id="GO:0004601">
    <property type="term" value="F:peroxidase activity"/>
    <property type="evidence" value="ECO:0007669"/>
    <property type="project" value="UniProtKB-KW"/>
</dbReference>
<evidence type="ECO:0000256" key="3">
    <source>
        <dbReference type="ARBA" id="ARBA00023284"/>
    </source>
</evidence>
<reference evidence="5 6" key="1">
    <citation type="submission" date="2019-06" db="EMBL/GenBank/DDBJ databases">
        <title>Mycoplasma sp. 2F1A isolated from ostrich.</title>
        <authorList>
            <person name="Spergser J."/>
        </authorList>
    </citation>
    <scope>NUCLEOTIDE SEQUENCE [LARGE SCALE GENOMIC DNA]</scope>
    <source>
        <strain evidence="5 6">2F1A</strain>
    </source>
</reference>
<dbReference type="SUPFAM" id="SSF52833">
    <property type="entry name" value="Thioredoxin-like"/>
    <property type="match status" value="1"/>
</dbReference>
<gene>
    <name evidence="5" type="ORF">FG904_01535</name>
</gene>
<protein>
    <submittedName>
        <fullName evidence="5">Redoxin domain-containing protein</fullName>
    </submittedName>
</protein>
<dbReference type="InterPro" id="IPR000866">
    <property type="entry name" value="AhpC/TSA"/>
</dbReference>
<dbReference type="Gene3D" id="3.40.30.10">
    <property type="entry name" value="Glutaredoxin"/>
    <property type="match status" value="1"/>
</dbReference>
<keyword evidence="1" id="KW-0560">Oxidoreductase</keyword>
<keyword evidence="3" id="KW-0676">Redox-active center</keyword>
<evidence type="ECO:0000259" key="4">
    <source>
        <dbReference type="Pfam" id="PF00578"/>
    </source>
</evidence>
<dbReference type="InterPro" id="IPR036249">
    <property type="entry name" value="Thioredoxin-like_sf"/>
</dbReference>
<keyword evidence="2" id="KW-0049">Antioxidant</keyword>
<accession>A0A5B7XXP0</accession>
<name>A0A5B7XXP0_9MOLU</name>
<dbReference type="EMBL" id="CP040825">
    <property type="protein sequence ID" value="QCZ36693.1"/>
    <property type="molecule type" value="Genomic_DNA"/>
</dbReference>
<organism evidence="5 6">
    <name type="scientific">Mycoplasma nasistruthionis</name>
    <dbReference type="NCBI Taxonomy" id="353852"/>
    <lineage>
        <taxon>Bacteria</taxon>
        <taxon>Bacillati</taxon>
        <taxon>Mycoplasmatota</taxon>
        <taxon>Mollicutes</taxon>
        <taxon>Mycoplasmataceae</taxon>
        <taxon>Mycoplasma</taxon>
    </lineage>
</organism>
<dbReference type="InterPro" id="IPR050455">
    <property type="entry name" value="Tpx_Peroxidase_subfamily"/>
</dbReference>
<evidence type="ECO:0000256" key="2">
    <source>
        <dbReference type="ARBA" id="ARBA00022862"/>
    </source>
</evidence>
<dbReference type="AlphaFoldDB" id="A0A5B7XXP0"/>
<dbReference type="Proteomes" id="UP000305457">
    <property type="component" value="Chromosome"/>
</dbReference>
<sequence>MRVTYIDDKQLTLNGNEVEMNQAVKLSGALRGGFAQSEVNREHDYIVVATFPSIDTSVCDMQVLKLAELSEKYPQFDYASFSVDLPTALQNYADGHKVGDIQLYSDYFDHSTLNGFGVLINELKISARAMFVLDKDNKVVYKQINDQVKAQVDFDSLENKMKELI</sequence>
<dbReference type="PANTHER" id="PTHR43110:SF1">
    <property type="entry name" value="THIOL PEROXIDASE"/>
    <property type="match status" value="1"/>
</dbReference>
<keyword evidence="1" id="KW-0575">Peroxidase</keyword>
<evidence type="ECO:0000256" key="1">
    <source>
        <dbReference type="ARBA" id="ARBA00022559"/>
    </source>
</evidence>
<dbReference type="RefSeq" id="WP_139592176.1">
    <property type="nucleotide sequence ID" value="NZ_CP040825.1"/>
</dbReference>
<dbReference type="Pfam" id="PF00578">
    <property type="entry name" value="AhpC-TSA"/>
    <property type="match status" value="1"/>
</dbReference>